<proteinExistence type="predicted"/>
<dbReference type="RefSeq" id="WP_379949592.1">
    <property type="nucleotide sequence ID" value="NZ_JBHMAF010000068.1"/>
</dbReference>
<keyword evidence="1" id="KW-1133">Transmembrane helix</keyword>
<feature type="transmembrane region" description="Helical" evidence="1">
    <location>
        <begin position="97"/>
        <end position="115"/>
    </location>
</feature>
<reference evidence="2 3" key="1">
    <citation type="submission" date="2024-09" db="EMBL/GenBank/DDBJ databases">
        <authorList>
            <person name="Sun Q."/>
            <person name="Mori K."/>
        </authorList>
    </citation>
    <scope>NUCLEOTIDE SEQUENCE [LARGE SCALE GENOMIC DNA]</scope>
    <source>
        <strain evidence="2 3">JCM 11201</strain>
    </source>
</reference>
<protein>
    <submittedName>
        <fullName evidence="2">CBO0543 family protein</fullName>
    </submittedName>
</protein>
<gene>
    <name evidence="2" type="ORF">ACFFMS_12680</name>
</gene>
<dbReference type="NCBIfam" id="NF041644">
    <property type="entry name" value="CBO0543_fam"/>
    <property type="match status" value="1"/>
</dbReference>
<feature type="transmembrane region" description="Helical" evidence="1">
    <location>
        <begin position="32"/>
        <end position="53"/>
    </location>
</feature>
<dbReference type="Proteomes" id="UP001589609">
    <property type="component" value="Unassembled WGS sequence"/>
</dbReference>
<keyword evidence="1" id="KW-0812">Transmembrane</keyword>
<dbReference type="InterPro" id="IPR048147">
    <property type="entry name" value="CBO0543-like"/>
</dbReference>
<keyword evidence="3" id="KW-1185">Reference proteome</keyword>
<accession>A0ABV5WFF5</accession>
<dbReference type="EMBL" id="JBHMAF010000068">
    <property type="protein sequence ID" value="MFB9759295.1"/>
    <property type="molecule type" value="Genomic_DNA"/>
</dbReference>
<feature type="transmembrane region" description="Helical" evidence="1">
    <location>
        <begin position="60"/>
        <end position="77"/>
    </location>
</feature>
<keyword evidence="1" id="KW-0472">Membrane</keyword>
<organism evidence="2 3">
    <name type="scientific">Ectobacillus funiculus</name>
    <dbReference type="NCBI Taxonomy" id="137993"/>
    <lineage>
        <taxon>Bacteria</taxon>
        <taxon>Bacillati</taxon>
        <taxon>Bacillota</taxon>
        <taxon>Bacilli</taxon>
        <taxon>Bacillales</taxon>
        <taxon>Bacillaceae</taxon>
        <taxon>Ectobacillus</taxon>
    </lineage>
</organism>
<evidence type="ECO:0000256" key="1">
    <source>
        <dbReference type="SAM" id="Phobius"/>
    </source>
</evidence>
<name>A0ABV5WFF5_9BACI</name>
<comment type="caution">
    <text evidence="2">The sequence shown here is derived from an EMBL/GenBank/DDBJ whole genome shotgun (WGS) entry which is preliminary data.</text>
</comment>
<feature type="transmembrane region" description="Helical" evidence="1">
    <location>
        <begin position="152"/>
        <end position="172"/>
    </location>
</feature>
<evidence type="ECO:0000313" key="2">
    <source>
        <dbReference type="EMBL" id="MFB9759295.1"/>
    </source>
</evidence>
<sequence length="184" mass="21921">MSYPSYKDIQKAREHLTEVSYNHWVHHDLWSFNWWILLIATFLPWVIWFRLVNRDRIFEIFSYAMGFGVTASILDVFGVDYEWWGYPDKLVAMMPPLFPADIAVLPVLYSLVYQYSSTWKKYMLYSVLVSALISYIIEPICKKMGIYENQHFTHTMSFIGFTILSLIIKWIMEAVKRFKVSESK</sequence>
<evidence type="ECO:0000313" key="3">
    <source>
        <dbReference type="Proteomes" id="UP001589609"/>
    </source>
</evidence>
<feature type="transmembrane region" description="Helical" evidence="1">
    <location>
        <begin position="122"/>
        <end position="140"/>
    </location>
</feature>